<keyword evidence="3" id="KW-1185">Reference proteome</keyword>
<dbReference type="Proteomes" id="UP000199642">
    <property type="component" value="Unassembled WGS sequence"/>
</dbReference>
<dbReference type="InterPro" id="IPR019619">
    <property type="entry name" value="DUF2490"/>
</dbReference>
<gene>
    <name evidence="2" type="ORF">SAMN04487988_106170</name>
</gene>
<evidence type="ECO:0000313" key="3">
    <source>
        <dbReference type="Proteomes" id="UP000199642"/>
    </source>
</evidence>
<dbReference type="OrthoDB" id="1121653at2"/>
<dbReference type="EMBL" id="FOPC01000006">
    <property type="protein sequence ID" value="SFG67426.1"/>
    <property type="molecule type" value="Genomic_DNA"/>
</dbReference>
<feature type="chain" id="PRO_5011658604" description="DUF2490 domain-containing protein" evidence="1">
    <location>
        <begin position="20"/>
        <end position="226"/>
    </location>
</feature>
<dbReference type="RefSeq" id="WP_092791269.1">
    <property type="nucleotide sequence ID" value="NZ_FOPC01000006.1"/>
</dbReference>
<protein>
    <recommendedName>
        <fullName evidence="4">DUF2490 domain-containing protein</fullName>
    </recommendedName>
</protein>
<reference evidence="3" key="1">
    <citation type="submission" date="2016-10" db="EMBL/GenBank/DDBJ databases">
        <authorList>
            <person name="Varghese N."/>
            <person name="Submissions S."/>
        </authorList>
    </citation>
    <scope>NUCLEOTIDE SEQUENCE [LARGE SCALE GENOMIC DNA]</scope>
    <source>
        <strain evidence="3">DSM 19315</strain>
    </source>
</reference>
<evidence type="ECO:0008006" key="4">
    <source>
        <dbReference type="Google" id="ProtNLM"/>
    </source>
</evidence>
<accession>A0A1I2TXV7</accession>
<name>A0A1I2TXV7_9BACT</name>
<proteinExistence type="predicted"/>
<dbReference type="Pfam" id="PF10677">
    <property type="entry name" value="DUF2490"/>
    <property type="match status" value="1"/>
</dbReference>
<dbReference type="STRING" id="435880.SAMN04487988_106170"/>
<organism evidence="2 3">
    <name type="scientific">Algoriphagus hitonicola</name>
    <dbReference type="NCBI Taxonomy" id="435880"/>
    <lineage>
        <taxon>Bacteria</taxon>
        <taxon>Pseudomonadati</taxon>
        <taxon>Bacteroidota</taxon>
        <taxon>Cytophagia</taxon>
        <taxon>Cytophagales</taxon>
        <taxon>Cyclobacteriaceae</taxon>
        <taxon>Algoriphagus</taxon>
    </lineage>
</organism>
<sequence>MRGFLFLGLLFLSISSVFGQDRQTFFTGFFPELSLTKKLENSNKLNFKVENQHVMYDNRIGDKLQFDHYRTDVMGFYDWKLTASTSAAIGLFHRFQDGADGNRIIQQYAFLNRLRSFQVGHRLRTDQTFTKGQNVEWRLRYRIASEIPLSGAKLDPGESYFLISSEPIFSLKGGSFNLENRLIFTLGKLYPKNQKLEYSIDYRTDGFFNNRFRTRLWPKIGYYYNF</sequence>
<keyword evidence="1" id="KW-0732">Signal</keyword>
<evidence type="ECO:0000256" key="1">
    <source>
        <dbReference type="SAM" id="SignalP"/>
    </source>
</evidence>
<evidence type="ECO:0000313" key="2">
    <source>
        <dbReference type="EMBL" id="SFG67426.1"/>
    </source>
</evidence>
<dbReference type="AlphaFoldDB" id="A0A1I2TXV7"/>
<feature type="signal peptide" evidence="1">
    <location>
        <begin position="1"/>
        <end position="19"/>
    </location>
</feature>